<dbReference type="RefSeq" id="XP_066674696.1">
    <property type="nucleotide sequence ID" value="XM_066804923.1"/>
</dbReference>
<organism evidence="1 2">
    <name type="scientific">Apiospora hydei</name>
    <dbReference type="NCBI Taxonomy" id="1337664"/>
    <lineage>
        <taxon>Eukaryota</taxon>
        <taxon>Fungi</taxon>
        <taxon>Dikarya</taxon>
        <taxon>Ascomycota</taxon>
        <taxon>Pezizomycotina</taxon>
        <taxon>Sordariomycetes</taxon>
        <taxon>Xylariomycetidae</taxon>
        <taxon>Amphisphaeriales</taxon>
        <taxon>Apiosporaceae</taxon>
        <taxon>Apiospora</taxon>
    </lineage>
</organism>
<evidence type="ECO:0000313" key="2">
    <source>
        <dbReference type="Proteomes" id="UP001433268"/>
    </source>
</evidence>
<dbReference type="GeneID" id="92037983"/>
<dbReference type="EMBL" id="JAQQWN010000002">
    <property type="protein sequence ID" value="KAK8093923.1"/>
    <property type="molecule type" value="Genomic_DNA"/>
</dbReference>
<name>A0ABR1XB83_9PEZI</name>
<gene>
    <name evidence="1" type="ORF">PG997_000608</name>
</gene>
<evidence type="ECO:0000313" key="1">
    <source>
        <dbReference type="EMBL" id="KAK8093923.1"/>
    </source>
</evidence>
<accession>A0ABR1XB83</accession>
<reference evidence="1 2" key="1">
    <citation type="submission" date="2023-01" db="EMBL/GenBank/DDBJ databases">
        <title>Analysis of 21 Apiospora genomes using comparative genomics revels a genus with tremendous synthesis potential of carbohydrate active enzymes and secondary metabolites.</title>
        <authorList>
            <person name="Sorensen T."/>
        </authorList>
    </citation>
    <scope>NUCLEOTIDE SEQUENCE [LARGE SCALE GENOMIC DNA]</scope>
    <source>
        <strain evidence="1 2">CBS 114990</strain>
    </source>
</reference>
<dbReference type="Proteomes" id="UP001433268">
    <property type="component" value="Unassembled WGS sequence"/>
</dbReference>
<keyword evidence="2" id="KW-1185">Reference proteome</keyword>
<comment type="caution">
    <text evidence="1">The sequence shown here is derived from an EMBL/GenBank/DDBJ whole genome shotgun (WGS) entry which is preliminary data.</text>
</comment>
<proteinExistence type="predicted"/>
<sequence>MAPSKWNAEKNEALLTSLGKAMLSTATGVQRTLIEDHMEQAGYEGTTWEAIRYVEIFLVFHFVCMYTRET</sequence>
<protein>
    <submittedName>
        <fullName evidence="1">Uncharacterized protein</fullName>
    </submittedName>
</protein>